<dbReference type="Pfam" id="PF05362">
    <property type="entry name" value="Lon_C"/>
    <property type="match status" value="1"/>
</dbReference>
<evidence type="ECO:0000256" key="3">
    <source>
        <dbReference type="ARBA" id="ARBA00022670"/>
    </source>
</evidence>
<dbReference type="PROSITE" id="PS01046">
    <property type="entry name" value="LON_SER"/>
    <property type="match status" value="1"/>
</dbReference>
<dbReference type="Pfam" id="PF00004">
    <property type="entry name" value="AAA"/>
    <property type="match status" value="1"/>
</dbReference>
<dbReference type="GO" id="GO:0005524">
    <property type="term" value="F:ATP binding"/>
    <property type="evidence" value="ECO:0007669"/>
    <property type="project" value="UniProtKB-UniRule"/>
</dbReference>
<organism evidence="19 20">
    <name type="scientific">Treponema ruminis</name>
    <dbReference type="NCBI Taxonomy" id="744515"/>
    <lineage>
        <taxon>Bacteria</taxon>
        <taxon>Pseudomonadati</taxon>
        <taxon>Spirochaetota</taxon>
        <taxon>Spirochaetia</taxon>
        <taxon>Spirochaetales</taxon>
        <taxon>Treponemataceae</taxon>
        <taxon>Treponema</taxon>
    </lineage>
</organism>
<dbReference type="GO" id="GO:0043565">
    <property type="term" value="F:sequence-specific DNA binding"/>
    <property type="evidence" value="ECO:0007669"/>
    <property type="project" value="UniProtKB-UniRule"/>
</dbReference>
<dbReference type="Gene3D" id="2.30.130.40">
    <property type="entry name" value="LON domain-like"/>
    <property type="match status" value="1"/>
</dbReference>
<dbReference type="GO" id="GO:0004252">
    <property type="term" value="F:serine-type endopeptidase activity"/>
    <property type="evidence" value="ECO:0007669"/>
    <property type="project" value="UniProtKB-UniRule"/>
</dbReference>
<dbReference type="GO" id="GO:0034605">
    <property type="term" value="P:cellular response to heat"/>
    <property type="evidence" value="ECO:0007669"/>
    <property type="project" value="UniProtKB-UniRule"/>
</dbReference>
<dbReference type="InterPro" id="IPR008268">
    <property type="entry name" value="Peptidase_S16_AS"/>
</dbReference>
<name>A0A7W8G7V5_9SPIR</name>
<feature type="domain" description="Lon N-terminal" evidence="18">
    <location>
        <begin position="114"/>
        <end position="311"/>
    </location>
</feature>
<dbReference type="InterPro" id="IPR014721">
    <property type="entry name" value="Ribsml_uS5_D2-typ_fold_subgr"/>
</dbReference>
<keyword evidence="2 10" id="KW-0963">Cytoplasm</keyword>
<evidence type="ECO:0000256" key="2">
    <source>
        <dbReference type="ARBA" id="ARBA00022490"/>
    </source>
</evidence>
<keyword evidence="5 10" id="KW-0378">Hydrolase</keyword>
<dbReference type="InterPro" id="IPR054594">
    <property type="entry name" value="Lon_lid"/>
</dbReference>
<gene>
    <name evidence="10" type="primary">lon</name>
    <name evidence="19" type="ORF">HNP76_000665</name>
</gene>
<dbReference type="InterPro" id="IPR027417">
    <property type="entry name" value="P-loop_NTPase"/>
</dbReference>
<evidence type="ECO:0000256" key="9">
    <source>
        <dbReference type="ARBA" id="ARBA00050665"/>
    </source>
</evidence>
<comment type="induction">
    <text evidence="10">By heat shock.</text>
</comment>
<feature type="domain" description="Lon proteolytic" evidence="17">
    <location>
        <begin position="722"/>
        <end position="905"/>
    </location>
</feature>
<evidence type="ECO:0000259" key="17">
    <source>
        <dbReference type="PROSITE" id="PS51786"/>
    </source>
</evidence>
<comment type="function">
    <text evidence="10">ATP-dependent serine protease that mediates the selective degradation of mutant and abnormal proteins as well as certain short-lived regulatory proteins. Required for cellular homeostasis and for survival from DNA damage and developmental changes induced by stress. Degrades polypeptides processively to yield small peptide fragments that are 5 to 10 amino acids long. Binds to DNA in a double-stranded, site-specific manner.</text>
</comment>
<dbReference type="EMBL" id="JACHFQ010000002">
    <property type="protein sequence ID" value="MBB5225321.1"/>
    <property type="molecule type" value="Genomic_DNA"/>
</dbReference>
<keyword evidence="4 10" id="KW-0547">Nucleotide-binding</keyword>
<dbReference type="AlphaFoldDB" id="A0A7W8G7V5"/>
<protein>
    <recommendedName>
        <fullName evidence="10 11">Lon protease</fullName>
        <ecNumber evidence="10 11">3.4.21.53</ecNumber>
    </recommendedName>
    <alternativeName>
        <fullName evidence="10">ATP-dependent protease La</fullName>
    </alternativeName>
</protein>
<evidence type="ECO:0000256" key="14">
    <source>
        <dbReference type="PROSITE-ProRule" id="PRU01122"/>
    </source>
</evidence>
<reference evidence="19 20" key="1">
    <citation type="submission" date="2020-08" db="EMBL/GenBank/DDBJ databases">
        <title>Genomic Encyclopedia of Type Strains, Phase IV (KMG-IV): sequencing the most valuable type-strain genomes for metagenomic binning, comparative biology and taxonomic classification.</title>
        <authorList>
            <person name="Goeker M."/>
        </authorList>
    </citation>
    <scope>NUCLEOTIDE SEQUENCE [LARGE SCALE GENOMIC DNA]</scope>
    <source>
        <strain evidence="19 20">DSM 103462</strain>
    </source>
</reference>
<dbReference type="PROSITE" id="PS51787">
    <property type="entry name" value="LON_N"/>
    <property type="match status" value="1"/>
</dbReference>
<dbReference type="Gene3D" id="1.20.58.1480">
    <property type="match status" value="1"/>
</dbReference>
<feature type="active site" evidence="10 12">
    <location>
        <position position="854"/>
    </location>
</feature>
<evidence type="ECO:0000256" key="8">
    <source>
        <dbReference type="ARBA" id="ARBA00023016"/>
    </source>
</evidence>
<dbReference type="CDD" id="cd19500">
    <property type="entry name" value="RecA-like_Lon"/>
    <property type="match status" value="1"/>
</dbReference>
<proteinExistence type="evidence at transcript level"/>
<comment type="similarity">
    <text evidence="10 11 14 15">Belongs to the peptidase S16 family.</text>
</comment>
<dbReference type="HAMAP" id="MF_01973">
    <property type="entry name" value="lon_bact"/>
    <property type="match status" value="1"/>
</dbReference>
<keyword evidence="20" id="KW-1185">Reference proteome</keyword>
<comment type="catalytic activity">
    <reaction evidence="9 10 11 14">
        <text>Hydrolysis of proteins in presence of ATP.</text>
        <dbReference type="EC" id="3.4.21.53"/>
    </reaction>
</comment>
<dbReference type="InterPro" id="IPR004815">
    <property type="entry name" value="Lon_bac/euk-typ"/>
</dbReference>
<dbReference type="Proteomes" id="UP000518887">
    <property type="component" value="Unassembled WGS sequence"/>
</dbReference>
<evidence type="ECO:0000256" key="13">
    <source>
        <dbReference type="PIRSR" id="PIRSR001174-2"/>
    </source>
</evidence>
<dbReference type="GO" id="GO:0006515">
    <property type="term" value="P:protein quality control for misfolded or incompletely synthesized proteins"/>
    <property type="evidence" value="ECO:0007669"/>
    <property type="project" value="UniProtKB-UniRule"/>
</dbReference>
<comment type="subunit">
    <text evidence="10 11">Homohexamer. Organized in a ring with a central cavity.</text>
</comment>
<keyword evidence="3 10" id="KW-0645">Protease</keyword>
<comment type="subcellular location">
    <subcellularLocation>
        <location evidence="1 10 11">Cytoplasm</location>
    </subcellularLocation>
</comment>
<dbReference type="SUPFAM" id="SSF88697">
    <property type="entry name" value="PUA domain-like"/>
    <property type="match status" value="1"/>
</dbReference>
<dbReference type="GO" id="GO:0005737">
    <property type="term" value="C:cytoplasm"/>
    <property type="evidence" value="ECO:0007669"/>
    <property type="project" value="UniProtKB-SubCell"/>
</dbReference>
<dbReference type="InterPro" id="IPR003593">
    <property type="entry name" value="AAA+_ATPase"/>
</dbReference>
<evidence type="ECO:0000256" key="5">
    <source>
        <dbReference type="ARBA" id="ARBA00022801"/>
    </source>
</evidence>
<feature type="region of interest" description="Disordered" evidence="16">
    <location>
        <begin position="48"/>
        <end position="93"/>
    </location>
</feature>
<sequence length="917" mass="102675">MNKHDDSNNEETELNDAAENKKGGEGSENIDNAKKAFKDFMKDNFDVDVNLDDLPDSDDVKKAEAESSDDVKKAEAENSDSPKKSGKRTKKVSVKDLGEDAQILPIEDFLPPKLNIIPMSGHPMFPGIFTPIMINSGDDTKTIESAYDGDGFIGLVMLKDDDPKDGDKAPTIKDLYTVGTVARIVRKINLPDGGLNIFISSIKRFKIRKTLNASGPIVAAVEYLEDEEFDTFEVKALTRALISEMKEISENNPLFSEEMRLNMVNIDNPGKIADFVASVLNVEKAEQQKVLEETNVRARMEQVLVYIKKDQDLLRIQKKIQNELNENFEKNQREYFLREEMKMIQDELGVGEDGSDYQKFKARIADFEFEGEILEAVENELEKFKLMDPSSSEYFVSRNYLELICTLPWKDESKENYDLVRAAKILERDHYGLDDVKKRIMEYLAVRKLKNDNKGSIMILVGPPGVGKTSIGHSIAEAMNKPFYRFSVGGMRDEAEIKGHRRTYVGAMPGKILQGLKIAKTKSPVFLIDEVDKMGSSYSGGDPASALLEVLDPEQNVSFRDSYLDLPFDVSNVFFILTANTLDKIPEPLLDRAEIISLAGYIDQEKLEIAKKYLVPKNLVKNGLSKSQVKYTKEALLRIAEEYAREAGVRHYEKCIDKIHRKLITQILTGIAPESKKLGAVTKSITDEEIGSLKKETFVIDAPDLDKYLGKPVFDESEIKKAEKPGTAIGLAWTSMGGDTLLIESISFQNDKGGLQLTGQMGDVMKESAQIAMNWVKQYAIEHKIKNPSWFERNTIHLHIPEGATPKDGPSAGITMATTLMSLITNRPIKPNVAMTGELDLTGAVMPIGGLREKTVAAKRNGIKTIFIPKANERDLDDIPDHVKKGITFIPVRHAMEVMKQIFQSPVKKTEEADYGF</sequence>
<dbReference type="Gene3D" id="1.20.5.5270">
    <property type="match status" value="1"/>
</dbReference>
<keyword evidence="6 10" id="KW-0720">Serine protease</keyword>
<dbReference type="SUPFAM" id="SSF54211">
    <property type="entry name" value="Ribosomal protein S5 domain 2-like"/>
    <property type="match status" value="1"/>
</dbReference>
<evidence type="ECO:0000256" key="12">
    <source>
        <dbReference type="PIRSR" id="PIRSR001174-1"/>
    </source>
</evidence>
<evidence type="ECO:0000259" key="18">
    <source>
        <dbReference type="PROSITE" id="PS51787"/>
    </source>
</evidence>
<dbReference type="InterPro" id="IPR003959">
    <property type="entry name" value="ATPase_AAA_core"/>
</dbReference>
<dbReference type="Gene3D" id="3.30.230.10">
    <property type="match status" value="1"/>
</dbReference>
<dbReference type="FunFam" id="3.40.50.300:FF:000021">
    <property type="entry name" value="Lon protease homolog"/>
    <property type="match status" value="1"/>
</dbReference>
<dbReference type="InterPro" id="IPR027543">
    <property type="entry name" value="Lon_bac"/>
</dbReference>
<feature type="region of interest" description="Disordered" evidence="16">
    <location>
        <begin position="1"/>
        <end position="30"/>
    </location>
</feature>
<evidence type="ECO:0000313" key="20">
    <source>
        <dbReference type="Proteomes" id="UP000518887"/>
    </source>
</evidence>
<evidence type="ECO:0000256" key="10">
    <source>
        <dbReference type="HAMAP-Rule" id="MF_01973"/>
    </source>
</evidence>
<dbReference type="InterPro" id="IPR015947">
    <property type="entry name" value="PUA-like_sf"/>
</dbReference>
<dbReference type="NCBIfam" id="TIGR00763">
    <property type="entry name" value="lon"/>
    <property type="match status" value="1"/>
</dbReference>
<dbReference type="InterPro" id="IPR003111">
    <property type="entry name" value="Lon_prtase_N"/>
</dbReference>
<dbReference type="Pfam" id="PF02190">
    <property type="entry name" value="LON_substr_bdg"/>
    <property type="match status" value="1"/>
</dbReference>
<keyword evidence="8 10" id="KW-0346">Stress response</keyword>
<dbReference type="PANTHER" id="PTHR43718:SF2">
    <property type="entry name" value="LON PROTEASE HOMOLOG, MITOCHONDRIAL"/>
    <property type="match status" value="1"/>
</dbReference>
<dbReference type="InterPro" id="IPR027065">
    <property type="entry name" value="Lon_Prtase"/>
</dbReference>
<dbReference type="EC" id="3.4.21.53" evidence="10 11"/>
<dbReference type="InterPro" id="IPR046336">
    <property type="entry name" value="Lon_prtase_N_sf"/>
</dbReference>
<dbReference type="SMART" id="SM00382">
    <property type="entry name" value="AAA"/>
    <property type="match status" value="1"/>
</dbReference>
<dbReference type="Pfam" id="PF22667">
    <property type="entry name" value="Lon_lid"/>
    <property type="match status" value="1"/>
</dbReference>
<dbReference type="PRINTS" id="PR00830">
    <property type="entry name" value="ENDOLAPTASE"/>
</dbReference>
<keyword evidence="7 10" id="KW-0067">ATP-binding</keyword>
<evidence type="ECO:0000256" key="1">
    <source>
        <dbReference type="ARBA" id="ARBA00004496"/>
    </source>
</evidence>
<evidence type="ECO:0000256" key="15">
    <source>
        <dbReference type="RuleBase" id="RU000591"/>
    </source>
</evidence>
<dbReference type="InterPro" id="IPR020568">
    <property type="entry name" value="Ribosomal_Su5_D2-typ_SF"/>
</dbReference>
<feature type="compositionally biased region" description="Basic and acidic residues" evidence="16">
    <location>
        <begin position="58"/>
        <end position="83"/>
    </location>
</feature>
<evidence type="ECO:0000256" key="4">
    <source>
        <dbReference type="ARBA" id="ARBA00022741"/>
    </source>
</evidence>
<dbReference type="SUPFAM" id="SSF52540">
    <property type="entry name" value="P-loop containing nucleoside triphosphate hydrolases"/>
    <property type="match status" value="1"/>
</dbReference>
<dbReference type="Gene3D" id="3.40.50.300">
    <property type="entry name" value="P-loop containing nucleotide triphosphate hydrolases"/>
    <property type="match status" value="1"/>
</dbReference>
<dbReference type="PIRSF" id="PIRSF001174">
    <property type="entry name" value="Lon_proteas"/>
    <property type="match status" value="1"/>
</dbReference>
<dbReference type="InterPro" id="IPR008269">
    <property type="entry name" value="Lon_proteolytic"/>
</dbReference>
<dbReference type="Gene3D" id="1.10.8.60">
    <property type="match status" value="1"/>
</dbReference>
<evidence type="ECO:0000256" key="6">
    <source>
        <dbReference type="ARBA" id="ARBA00022825"/>
    </source>
</evidence>
<accession>A0A7W8G7V5</accession>
<feature type="active site" evidence="10 12">
    <location>
        <position position="811"/>
    </location>
</feature>
<dbReference type="GO" id="GO:0004176">
    <property type="term" value="F:ATP-dependent peptidase activity"/>
    <property type="evidence" value="ECO:0007669"/>
    <property type="project" value="UniProtKB-UniRule"/>
</dbReference>
<dbReference type="GO" id="GO:0016887">
    <property type="term" value="F:ATP hydrolysis activity"/>
    <property type="evidence" value="ECO:0007669"/>
    <property type="project" value="UniProtKB-UniRule"/>
</dbReference>
<evidence type="ECO:0000256" key="11">
    <source>
        <dbReference type="PIRNR" id="PIRNR001174"/>
    </source>
</evidence>
<evidence type="ECO:0000256" key="16">
    <source>
        <dbReference type="SAM" id="MobiDB-lite"/>
    </source>
</evidence>
<dbReference type="SMART" id="SM00464">
    <property type="entry name" value="LON"/>
    <property type="match status" value="1"/>
</dbReference>
<comment type="caution">
    <text evidence="19">The sequence shown here is derived from an EMBL/GenBank/DDBJ whole genome shotgun (WGS) entry which is preliminary data.</text>
</comment>
<dbReference type="PROSITE" id="PS51786">
    <property type="entry name" value="LON_PROTEOLYTIC"/>
    <property type="match status" value="1"/>
</dbReference>
<dbReference type="PANTHER" id="PTHR43718">
    <property type="entry name" value="LON PROTEASE"/>
    <property type="match status" value="1"/>
</dbReference>
<feature type="binding site" evidence="10 13">
    <location>
        <begin position="462"/>
        <end position="469"/>
    </location>
    <ligand>
        <name>ATP</name>
        <dbReference type="ChEBI" id="CHEBI:30616"/>
    </ligand>
</feature>
<evidence type="ECO:0000256" key="7">
    <source>
        <dbReference type="ARBA" id="ARBA00022840"/>
    </source>
</evidence>
<feature type="compositionally biased region" description="Basic and acidic residues" evidence="16">
    <location>
        <begin position="18"/>
        <end position="30"/>
    </location>
</feature>
<evidence type="ECO:0000313" key="19">
    <source>
        <dbReference type="EMBL" id="MBB5225321.1"/>
    </source>
</evidence>